<keyword evidence="4" id="KW-0509">mRNA transport</keyword>
<comment type="caution">
    <text evidence="13">The sequence shown here is derived from an EMBL/GenBank/DDBJ whole genome shotgun (WGS) entry which is preliminary data.</text>
</comment>
<name>A0A5J4N7G1_9TREM</name>
<dbReference type="GO" id="GO:0000822">
    <property type="term" value="F:inositol hexakisphosphate binding"/>
    <property type="evidence" value="ECO:0007669"/>
    <property type="project" value="TreeGrafter"/>
</dbReference>
<evidence type="ECO:0000256" key="4">
    <source>
        <dbReference type="ARBA" id="ARBA00022816"/>
    </source>
</evidence>
<reference evidence="13 14" key="1">
    <citation type="journal article" date="2019" name="Gigascience">
        <title>Whole-genome sequence of the oriental lung fluke Paragonimus westermani.</title>
        <authorList>
            <person name="Oey H."/>
            <person name="Zakrzewski M."/>
            <person name="Narain K."/>
            <person name="Devi K.R."/>
            <person name="Agatsuma T."/>
            <person name="Nawaratna S."/>
            <person name="Gobert G.N."/>
            <person name="Jones M.K."/>
            <person name="Ragan M.A."/>
            <person name="McManus D.P."/>
            <person name="Krause L."/>
        </authorList>
    </citation>
    <scope>NUCLEOTIDE SEQUENCE [LARGE SCALE GENOMIC DNA]</scope>
    <source>
        <strain evidence="13 14">IND2009</strain>
    </source>
</reference>
<evidence type="ECO:0000256" key="6">
    <source>
        <dbReference type="ARBA" id="ARBA00023010"/>
    </source>
</evidence>
<evidence type="ECO:0000256" key="5">
    <source>
        <dbReference type="ARBA" id="ARBA00022927"/>
    </source>
</evidence>
<dbReference type="GO" id="GO:0015031">
    <property type="term" value="P:protein transport"/>
    <property type="evidence" value="ECO:0007669"/>
    <property type="project" value="UniProtKB-KW"/>
</dbReference>
<dbReference type="GO" id="GO:0005737">
    <property type="term" value="C:cytoplasm"/>
    <property type="evidence" value="ECO:0007669"/>
    <property type="project" value="TreeGrafter"/>
</dbReference>
<dbReference type="GO" id="GO:0031369">
    <property type="term" value="F:translation initiation factor binding"/>
    <property type="evidence" value="ECO:0007669"/>
    <property type="project" value="TreeGrafter"/>
</dbReference>
<keyword evidence="7" id="KW-0906">Nuclear pore complex</keyword>
<keyword evidence="3" id="KW-0813">Transport</keyword>
<accession>A0A5J4N7G1</accession>
<evidence type="ECO:0000256" key="9">
    <source>
        <dbReference type="ARBA" id="ARBA00024680"/>
    </source>
</evidence>
<evidence type="ECO:0000256" key="10">
    <source>
        <dbReference type="ARBA" id="ARBA00026227"/>
    </source>
</evidence>
<evidence type="ECO:0000256" key="8">
    <source>
        <dbReference type="ARBA" id="ARBA00023242"/>
    </source>
</evidence>
<protein>
    <recommendedName>
        <fullName evidence="10">mRNA export factor GLE1</fullName>
    </recommendedName>
    <alternativeName>
        <fullName evidence="12">GLE1 RNA export mediator</fullName>
    </alternativeName>
    <alternativeName>
        <fullName evidence="11">Nucleoporin GLE1</fullName>
    </alternativeName>
</protein>
<evidence type="ECO:0000256" key="1">
    <source>
        <dbReference type="ARBA" id="ARBA00004567"/>
    </source>
</evidence>
<evidence type="ECO:0000313" key="13">
    <source>
        <dbReference type="EMBL" id="KAA3671485.1"/>
    </source>
</evidence>
<dbReference type="AlphaFoldDB" id="A0A5J4N7G1"/>
<evidence type="ECO:0000256" key="3">
    <source>
        <dbReference type="ARBA" id="ARBA00022448"/>
    </source>
</evidence>
<dbReference type="EMBL" id="QNGE01006356">
    <property type="protein sequence ID" value="KAA3671485.1"/>
    <property type="molecule type" value="Genomic_DNA"/>
</dbReference>
<keyword evidence="5" id="KW-0653">Protein transport</keyword>
<dbReference type="GO" id="GO:0044614">
    <property type="term" value="C:nuclear pore cytoplasmic filaments"/>
    <property type="evidence" value="ECO:0007669"/>
    <property type="project" value="TreeGrafter"/>
</dbReference>
<proteinExistence type="inferred from homology"/>
<dbReference type="Gene3D" id="1.25.40.510">
    <property type="entry name" value="GLE1-like"/>
    <property type="match status" value="1"/>
</dbReference>
<dbReference type="GO" id="GO:0016973">
    <property type="term" value="P:poly(A)+ mRNA export from nucleus"/>
    <property type="evidence" value="ECO:0007669"/>
    <property type="project" value="InterPro"/>
</dbReference>
<keyword evidence="14" id="KW-1185">Reference proteome</keyword>
<evidence type="ECO:0000256" key="7">
    <source>
        <dbReference type="ARBA" id="ARBA00023132"/>
    </source>
</evidence>
<comment type="similarity">
    <text evidence="2">Belongs to the GLE1 family.</text>
</comment>
<keyword evidence="8" id="KW-0539">Nucleus</keyword>
<evidence type="ECO:0000256" key="2">
    <source>
        <dbReference type="ARBA" id="ARBA00011056"/>
    </source>
</evidence>
<evidence type="ECO:0000256" key="11">
    <source>
        <dbReference type="ARBA" id="ARBA00029983"/>
    </source>
</evidence>
<comment type="subcellular location">
    <subcellularLocation>
        <location evidence="1">Nucleus</location>
        <location evidence="1">Nuclear pore complex</location>
    </subcellularLocation>
</comment>
<sequence length="463" mass="51395">MIDLDSAWHETVLIENAAAKVYEHSLKRSRRLIKNCLENSAFRLRTIFQRLSSDPEDVTVEARQNYPCTVPQGITVVAQVGTSFGRRPDMFYSLVDKICILRMKLYERIRVSECSPGQWTSLVEEIEHIESRALTVLSLPSPFGLDQSADEHAQQIHVALMRLESQAVDCLERAKKVVPIDTRSNKPLSVKQTAVASGPKEVYLTILRKITRHDPVHCLDRTRYLMAFLSGEPVKISGVATGKQDSDEVTLSQMLPGDLGTVYAWQCLFSATLSQAEHQFAHNLEIAVTFASVLSGILSQHPDRIPEFFARIFLVCPTLCAFTDDIACSLTKTMLESGDLLARWRGTARLFAALLIAQPPSPLRLKRPPHLNPALLWRVIAGIINKPFIPCATAEILHGLLEVGGTTLLDVYGVQSERLLSTITNCINSSPSLRDSSPEIALLSTIELARKSGQFPYVPAKIS</sequence>
<gene>
    <name evidence="13" type="ORF">DEA37_0003049</name>
</gene>
<organism evidence="13 14">
    <name type="scientific">Paragonimus westermani</name>
    <dbReference type="NCBI Taxonomy" id="34504"/>
    <lineage>
        <taxon>Eukaryota</taxon>
        <taxon>Metazoa</taxon>
        <taxon>Spiralia</taxon>
        <taxon>Lophotrochozoa</taxon>
        <taxon>Platyhelminthes</taxon>
        <taxon>Trematoda</taxon>
        <taxon>Digenea</taxon>
        <taxon>Plagiorchiida</taxon>
        <taxon>Troglotremata</taxon>
        <taxon>Troglotrematidae</taxon>
        <taxon>Paragonimus</taxon>
    </lineage>
</organism>
<evidence type="ECO:0000256" key="12">
    <source>
        <dbReference type="ARBA" id="ARBA00030897"/>
    </source>
</evidence>
<dbReference type="InterPro" id="IPR038506">
    <property type="entry name" value="GLE1-like_sf"/>
</dbReference>
<keyword evidence="6" id="KW-0811">Translocation</keyword>
<dbReference type="PANTHER" id="PTHR12960">
    <property type="entry name" value="GLE-1-RELATED"/>
    <property type="match status" value="1"/>
</dbReference>
<dbReference type="Pfam" id="PF07817">
    <property type="entry name" value="GLE1"/>
    <property type="match status" value="1"/>
</dbReference>
<dbReference type="InterPro" id="IPR012476">
    <property type="entry name" value="GLE1"/>
</dbReference>
<dbReference type="GO" id="GO:0005543">
    <property type="term" value="F:phospholipid binding"/>
    <property type="evidence" value="ECO:0007669"/>
    <property type="project" value="TreeGrafter"/>
</dbReference>
<comment type="function">
    <text evidence="9">Required for the export of mRNAs containing poly(A) tails from the nucleus into the cytoplasm. May be involved in the terminal step of the mRNA transport through the nuclear pore complex (NPC).</text>
</comment>
<dbReference type="PANTHER" id="PTHR12960:SF0">
    <property type="entry name" value="MRNA EXPORT FACTOR GLE1"/>
    <property type="match status" value="1"/>
</dbReference>
<dbReference type="Proteomes" id="UP000324629">
    <property type="component" value="Unassembled WGS sequence"/>
</dbReference>
<evidence type="ECO:0000313" key="14">
    <source>
        <dbReference type="Proteomes" id="UP000324629"/>
    </source>
</evidence>